<gene>
    <name evidence="1" type="ORF">BDM02DRAFT_3123382</name>
</gene>
<keyword evidence="2" id="KW-1185">Reference proteome</keyword>
<organism evidence="1 2">
    <name type="scientific">Thelephora ganbajun</name>
    <name type="common">Ganba fungus</name>
    <dbReference type="NCBI Taxonomy" id="370292"/>
    <lineage>
        <taxon>Eukaryota</taxon>
        <taxon>Fungi</taxon>
        <taxon>Dikarya</taxon>
        <taxon>Basidiomycota</taxon>
        <taxon>Agaricomycotina</taxon>
        <taxon>Agaricomycetes</taxon>
        <taxon>Thelephorales</taxon>
        <taxon>Thelephoraceae</taxon>
        <taxon>Thelephora</taxon>
    </lineage>
</organism>
<accession>A0ACB6Z1K2</accession>
<dbReference type="Proteomes" id="UP000886501">
    <property type="component" value="Unassembled WGS sequence"/>
</dbReference>
<name>A0ACB6Z1K2_THEGA</name>
<sequence length="56" mass="6145">MTNPNRDRRRWGLPTANEIAVIPGNGTQSYGRRDIVVHRQDGPLLEVAPSLPALPA</sequence>
<evidence type="ECO:0000313" key="2">
    <source>
        <dbReference type="Proteomes" id="UP000886501"/>
    </source>
</evidence>
<reference evidence="1" key="2">
    <citation type="journal article" date="2020" name="Nat. Commun.">
        <title>Large-scale genome sequencing of mycorrhizal fungi provides insights into the early evolution of symbiotic traits.</title>
        <authorList>
            <person name="Miyauchi S."/>
            <person name="Kiss E."/>
            <person name="Kuo A."/>
            <person name="Drula E."/>
            <person name="Kohler A."/>
            <person name="Sanchez-Garcia M."/>
            <person name="Morin E."/>
            <person name="Andreopoulos B."/>
            <person name="Barry K.W."/>
            <person name="Bonito G."/>
            <person name="Buee M."/>
            <person name="Carver A."/>
            <person name="Chen C."/>
            <person name="Cichocki N."/>
            <person name="Clum A."/>
            <person name="Culley D."/>
            <person name="Crous P.W."/>
            <person name="Fauchery L."/>
            <person name="Girlanda M."/>
            <person name="Hayes R.D."/>
            <person name="Keri Z."/>
            <person name="LaButti K."/>
            <person name="Lipzen A."/>
            <person name="Lombard V."/>
            <person name="Magnuson J."/>
            <person name="Maillard F."/>
            <person name="Murat C."/>
            <person name="Nolan M."/>
            <person name="Ohm R.A."/>
            <person name="Pangilinan J."/>
            <person name="Pereira M.F."/>
            <person name="Perotto S."/>
            <person name="Peter M."/>
            <person name="Pfister S."/>
            <person name="Riley R."/>
            <person name="Sitrit Y."/>
            <person name="Stielow J.B."/>
            <person name="Szollosi G."/>
            <person name="Zifcakova L."/>
            <person name="Stursova M."/>
            <person name="Spatafora J.W."/>
            <person name="Tedersoo L."/>
            <person name="Vaario L.M."/>
            <person name="Yamada A."/>
            <person name="Yan M."/>
            <person name="Wang P."/>
            <person name="Xu J."/>
            <person name="Bruns T."/>
            <person name="Baldrian P."/>
            <person name="Vilgalys R."/>
            <person name="Dunand C."/>
            <person name="Henrissat B."/>
            <person name="Grigoriev I.V."/>
            <person name="Hibbett D."/>
            <person name="Nagy L.G."/>
            <person name="Martin F.M."/>
        </authorList>
    </citation>
    <scope>NUCLEOTIDE SEQUENCE</scope>
    <source>
        <strain evidence="1">P2</strain>
    </source>
</reference>
<protein>
    <submittedName>
        <fullName evidence="1">Uncharacterized protein</fullName>
    </submittedName>
</protein>
<proteinExistence type="predicted"/>
<reference evidence="1" key="1">
    <citation type="submission" date="2019-10" db="EMBL/GenBank/DDBJ databases">
        <authorList>
            <consortium name="DOE Joint Genome Institute"/>
            <person name="Kuo A."/>
            <person name="Miyauchi S."/>
            <person name="Kiss E."/>
            <person name="Drula E."/>
            <person name="Kohler A."/>
            <person name="Sanchez-Garcia M."/>
            <person name="Andreopoulos B."/>
            <person name="Barry K.W."/>
            <person name="Bonito G."/>
            <person name="Buee M."/>
            <person name="Carver A."/>
            <person name="Chen C."/>
            <person name="Cichocki N."/>
            <person name="Clum A."/>
            <person name="Culley D."/>
            <person name="Crous P.W."/>
            <person name="Fauchery L."/>
            <person name="Girlanda M."/>
            <person name="Hayes R."/>
            <person name="Keri Z."/>
            <person name="Labutti K."/>
            <person name="Lipzen A."/>
            <person name="Lombard V."/>
            <person name="Magnuson J."/>
            <person name="Maillard F."/>
            <person name="Morin E."/>
            <person name="Murat C."/>
            <person name="Nolan M."/>
            <person name="Ohm R."/>
            <person name="Pangilinan J."/>
            <person name="Pereira M."/>
            <person name="Perotto S."/>
            <person name="Peter M."/>
            <person name="Riley R."/>
            <person name="Sitrit Y."/>
            <person name="Stielow B."/>
            <person name="Szollosi G."/>
            <person name="Zifcakova L."/>
            <person name="Stursova M."/>
            <person name="Spatafora J.W."/>
            <person name="Tedersoo L."/>
            <person name="Vaario L.-M."/>
            <person name="Yamada A."/>
            <person name="Yan M."/>
            <person name="Wang P."/>
            <person name="Xu J."/>
            <person name="Bruns T."/>
            <person name="Baldrian P."/>
            <person name="Vilgalys R."/>
            <person name="Henrissat B."/>
            <person name="Grigoriev I.V."/>
            <person name="Hibbett D."/>
            <person name="Nagy L.G."/>
            <person name="Martin F.M."/>
        </authorList>
    </citation>
    <scope>NUCLEOTIDE SEQUENCE</scope>
    <source>
        <strain evidence="1">P2</strain>
    </source>
</reference>
<evidence type="ECO:0000313" key="1">
    <source>
        <dbReference type="EMBL" id="KAF9643481.1"/>
    </source>
</evidence>
<comment type="caution">
    <text evidence="1">The sequence shown here is derived from an EMBL/GenBank/DDBJ whole genome shotgun (WGS) entry which is preliminary data.</text>
</comment>
<dbReference type="EMBL" id="MU118218">
    <property type="protein sequence ID" value="KAF9643481.1"/>
    <property type="molecule type" value="Genomic_DNA"/>
</dbReference>